<accession>A0A1Q2D2E5</accession>
<evidence type="ECO:0000313" key="3">
    <source>
        <dbReference type="EMBL" id="AQP52547.1"/>
    </source>
</evidence>
<proteinExistence type="inferred from homology"/>
<keyword evidence="2" id="KW-0413">Isomerase</keyword>
<dbReference type="GO" id="GO:0005975">
    <property type="term" value="P:carbohydrate metabolic process"/>
    <property type="evidence" value="ECO:0007669"/>
    <property type="project" value="InterPro"/>
</dbReference>
<evidence type="ECO:0000256" key="1">
    <source>
        <dbReference type="ARBA" id="ARBA00008558"/>
    </source>
</evidence>
<comment type="similarity">
    <text evidence="1">Belongs to the N-acylglucosamine 2-epimerase family.</text>
</comment>
<evidence type="ECO:0000313" key="4">
    <source>
        <dbReference type="Proteomes" id="UP000188235"/>
    </source>
</evidence>
<sequence length="410" mass="44605">MGGGTIGDADYRRRERAELLRFAAASVREDGFGNLDAKGVLEDTPTELYVTCRMTHVFALASVMDEPPTEGGPGRARLVELATHGIAALRGGALHDGVNGGWHSAASGPRAKNAYGHAFVMLAASSGVVAGIEGAAELLAEAIEVQTARFLQPDTGLVVDDWNTDWSELDPYRGVNANMHTVEAYLAVGDATGDPVWHERAARIAEQVRGWAAENQWRIPEHFDGDWNPDFEYNRDEPAHPFRPYGATVGHGLEWSRLFVSVDLGQPTPGLVDAGVALADRAVEDGWARDGADGFVYTTDWNGEPVTHARMHWVLAEAIATGAVLRQVTGEPRFSELVQRSWDYADRHLIDRVNGSWHHELDRENRPSGGTWSGKLDAYHAYQAALIQDIPLATSFAAAVRLARDPEATA</sequence>
<name>A0A1Q2D2E5_9ACTN</name>
<evidence type="ECO:0000256" key="2">
    <source>
        <dbReference type="ARBA" id="ARBA00023235"/>
    </source>
</evidence>
<dbReference type="Gene3D" id="1.50.10.10">
    <property type="match status" value="1"/>
</dbReference>
<protein>
    <recommendedName>
        <fullName evidence="5">N-acyl-D-glucosamine 2-epimerase</fullName>
    </recommendedName>
</protein>
<dbReference type="STRING" id="399497.BW733_09165"/>
<organism evidence="3 4">
    <name type="scientific">Tessaracoccus flavescens</name>
    <dbReference type="NCBI Taxonomy" id="399497"/>
    <lineage>
        <taxon>Bacteria</taxon>
        <taxon>Bacillati</taxon>
        <taxon>Actinomycetota</taxon>
        <taxon>Actinomycetes</taxon>
        <taxon>Propionibacteriales</taxon>
        <taxon>Propionibacteriaceae</taxon>
        <taxon>Tessaracoccus</taxon>
    </lineage>
</organism>
<dbReference type="InterPro" id="IPR008928">
    <property type="entry name" value="6-hairpin_glycosidase_sf"/>
</dbReference>
<dbReference type="GO" id="GO:0016853">
    <property type="term" value="F:isomerase activity"/>
    <property type="evidence" value="ECO:0007669"/>
    <property type="project" value="UniProtKB-KW"/>
</dbReference>
<gene>
    <name evidence="3" type="ORF">BW733_09165</name>
</gene>
<dbReference type="InterPro" id="IPR010819">
    <property type="entry name" value="AGE/CE"/>
</dbReference>
<dbReference type="AlphaFoldDB" id="A0A1Q2D2E5"/>
<dbReference type="InterPro" id="IPR012341">
    <property type="entry name" value="6hp_glycosidase-like_sf"/>
</dbReference>
<dbReference type="EMBL" id="CP019607">
    <property type="protein sequence ID" value="AQP52547.1"/>
    <property type="molecule type" value="Genomic_DNA"/>
</dbReference>
<reference evidence="3 4" key="1">
    <citation type="journal article" date="2008" name="Int. J. Syst. Evol. Microbiol.">
        <title>Tessaracoccus flavescens sp. nov., isolated from marine sediment.</title>
        <authorList>
            <person name="Lee D.W."/>
            <person name="Lee S.D."/>
        </authorList>
    </citation>
    <scope>NUCLEOTIDE SEQUENCE [LARGE SCALE GENOMIC DNA]</scope>
    <source>
        <strain evidence="3 4">SST-39T</strain>
    </source>
</reference>
<dbReference type="Proteomes" id="UP000188235">
    <property type="component" value="Chromosome"/>
</dbReference>
<dbReference type="KEGG" id="tfa:BW733_09165"/>
<evidence type="ECO:0008006" key="5">
    <source>
        <dbReference type="Google" id="ProtNLM"/>
    </source>
</evidence>
<dbReference type="SUPFAM" id="SSF48208">
    <property type="entry name" value="Six-hairpin glycosidases"/>
    <property type="match status" value="1"/>
</dbReference>
<keyword evidence="4" id="KW-1185">Reference proteome</keyword>
<dbReference type="Pfam" id="PF07221">
    <property type="entry name" value="GlcNAc_2-epim"/>
    <property type="match status" value="1"/>
</dbReference>
<dbReference type="PANTHER" id="PTHR15108">
    <property type="entry name" value="N-ACYLGLUCOSAMINE-2-EPIMERASE"/>
    <property type="match status" value="1"/>
</dbReference>